<proteinExistence type="predicted"/>
<feature type="chain" id="PRO_5045699140" evidence="1">
    <location>
        <begin position="16"/>
        <end position="213"/>
    </location>
</feature>
<protein>
    <submittedName>
        <fullName evidence="2">Uncharacterized protein</fullName>
    </submittedName>
</protein>
<dbReference type="Proteomes" id="UP000443582">
    <property type="component" value="Unassembled WGS sequence"/>
</dbReference>
<dbReference type="RefSeq" id="WP_115362635.1">
    <property type="nucleotide sequence ID" value="NZ_QDKL01000003.1"/>
</dbReference>
<accession>A0ABY0IDS4</accession>
<dbReference type="EMBL" id="QDKL01000003">
    <property type="protein sequence ID" value="RZF20630.1"/>
    <property type="molecule type" value="Genomic_DNA"/>
</dbReference>
<keyword evidence="3" id="KW-1185">Reference proteome</keyword>
<keyword evidence="1" id="KW-0732">Signal</keyword>
<gene>
    <name evidence="2" type="ORF">DAY19_11635</name>
</gene>
<evidence type="ECO:0000256" key="1">
    <source>
        <dbReference type="SAM" id="SignalP"/>
    </source>
</evidence>
<feature type="signal peptide" evidence="1">
    <location>
        <begin position="1"/>
        <end position="15"/>
    </location>
</feature>
<sequence>MYKHLLIFISLSSHAFISTDTAVLMELVTTTASQLNELEKLVSNAERYTEKMQRYNELAQDEYFRAQRVAYLAEDIASKKKIEDLGTLNSAIKDLKYSMSDLKTLLDEYKVIQEDEGKTKSELKIKAQLNKHKKVRANNQIKRSISVRTQSGANRLTAQNTAILLEQGVEAQNNQLKLIEQNAVTNRLLAEELEIKRKKELERKRFYGVAHEE</sequence>
<organism evidence="2 3">
    <name type="scientific">Halobacteriovorax vibrionivorans</name>
    <dbReference type="NCBI Taxonomy" id="2152716"/>
    <lineage>
        <taxon>Bacteria</taxon>
        <taxon>Pseudomonadati</taxon>
        <taxon>Bdellovibrionota</taxon>
        <taxon>Bacteriovoracia</taxon>
        <taxon>Bacteriovoracales</taxon>
        <taxon>Halobacteriovoraceae</taxon>
        <taxon>Halobacteriovorax</taxon>
    </lineage>
</organism>
<evidence type="ECO:0000313" key="3">
    <source>
        <dbReference type="Proteomes" id="UP000443582"/>
    </source>
</evidence>
<evidence type="ECO:0000313" key="2">
    <source>
        <dbReference type="EMBL" id="RZF20630.1"/>
    </source>
</evidence>
<name>A0ABY0IDS4_9BACT</name>
<comment type="caution">
    <text evidence="2">The sequence shown here is derived from an EMBL/GenBank/DDBJ whole genome shotgun (WGS) entry which is preliminary data.</text>
</comment>
<reference evidence="3" key="1">
    <citation type="journal article" date="2019" name="Int. J. Syst. Evol. Microbiol.">
        <title>Halobacteriovorax valvorus sp. nov., a novel prokaryotic predator isolated from coastal seawater of China.</title>
        <authorList>
            <person name="Chen M.-X."/>
        </authorList>
    </citation>
    <scope>NUCLEOTIDE SEQUENCE [LARGE SCALE GENOMIC DNA]</scope>
    <source>
        <strain evidence="3">BL9</strain>
    </source>
</reference>